<dbReference type="RefSeq" id="WP_382375716.1">
    <property type="nucleotide sequence ID" value="NZ_JBHRZI010000017.1"/>
</dbReference>
<evidence type="ECO:0000256" key="1">
    <source>
        <dbReference type="SAM" id="MobiDB-lite"/>
    </source>
</evidence>
<organism evidence="3 4">
    <name type="scientific">Lentzea rhizosphaerae</name>
    <dbReference type="NCBI Taxonomy" id="2041025"/>
    <lineage>
        <taxon>Bacteria</taxon>
        <taxon>Bacillati</taxon>
        <taxon>Actinomycetota</taxon>
        <taxon>Actinomycetes</taxon>
        <taxon>Pseudonocardiales</taxon>
        <taxon>Pseudonocardiaceae</taxon>
        <taxon>Lentzea</taxon>
    </lineage>
</organism>
<feature type="region of interest" description="Disordered" evidence="1">
    <location>
        <begin position="155"/>
        <end position="174"/>
    </location>
</feature>
<evidence type="ECO:0000256" key="2">
    <source>
        <dbReference type="SAM" id="Phobius"/>
    </source>
</evidence>
<evidence type="ECO:0000313" key="3">
    <source>
        <dbReference type="EMBL" id="MFC3894389.1"/>
    </source>
</evidence>
<evidence type="ECO:0000313" key="4">
    <source>
        <dbReference type="Proteomes" id="UP001595690"/>
    </source>
</evidence>
<comment type="caution">
    <text evidence="3">The sequence shown here is derived from an EMBL/GenBank/DDBJ whole genome shotgun (WGS) entry which is preliminary data.</text>
</comment>
<keyword evidence="4" id="KW-1185">Reference proteome</keyword>
<protein>
    <submittedName>
        <fullName evidence="3">Uncharacterized protein</fullName>
    </submittedName>
</protein>
<keyword evidence="2" id="KW-0812">Transmembrane</keyword>
<name>A0ABV8BXD3_9PSEU</name>
<dbReference type="EMBL" id="JBHRZI010000017">
    <property type="protein sequence ID" value="MFC3894389.1"/>
    <property type="molecule type" value="Genomic_DNA"/>
</dbReference>
<keyword evidence="2" id="KW-0472">Membrane</keyword>
<accession>A0ABV8BXD3</accession>
<reference evidence="4" key="1">
    <citation type="journal article" date="2019" name="Int. J. Syst. Evol. Microbiol.">
        <title>The Global Catalogue of Microorganisms (GCM) 10K type strain sequencing project: providing services to taxonomists for standard genome sequencing and annotation.</title>
        <authorList>
            <consortium name="The Broad Institute Genomics Platform"/>
            <consortium name="The Broad Institute Genome Sequencing Center for Infectious Disease"/>
            <person name="Wu L."/>
            <person name="Ma J."/>
        </authorList>
    </citation>
    <scope>NUCLEOTIDE SEQUENCE [LARGE SCALE GENOMIC DNA]</scope>
    <source>
        <strain evidence="4">CGMCC 4.7405</strain>
    </source>
</reference>
<feature type="transmembrane region" description="Helical" evidence="2">
    <location>
        <begin position="47"/>
        <end position="67"/>
    </location>
</feature>
<sequence>MHEEPEPSSTTNRVEGEADTVAQLGSNYGNVGFFRGNSFVLSLGPRWTVMILVCLLVIAASVTVVLVRNAPSTSSPPDSSVSLSPEQWATWEHSKDGAQASEAAFTVTVQGREAASNVAITGVRVKILEKRPPLKGDVALPAVRWAGLLALHGRGPGQPAARQLSRRPGLRDGR</sequence>
<dbReference type="Proteomes" id="UP001595690">
    <property type="component" value="Unassembled WGS sequence"/>
</dbReference>
<proteinExistence type="predicted"/>
<keyword evidence="2" id="KW-1133">Transmembrane helix</keyword>
<gene>
    <name evidence="3" type="ORF">ACFOWZ_23150</name>
</gene>